<evidence type="ECO:0000256" key="1">
    <source>
        <dbReference type="ARBA" id="ARBA00023015"/>
    </source>
</evidence>
<dbReference type="SUPFAM" id="SSF46689">
    <property type="entry name" value="Homeodomain-like"/>
    <property type="match status" value="1"/>
</dbReference>
<evidence type="ECO:0000256" key="2">
    <source>
        <dbReference type="ARBA" id="ARBA00023125"/>
    </source>
</evidence>
<evidence type="ECO:0000313" key="7">
    <source>
        <dbReference type="Proteomes" id="UP000198122"/>
    </source>
</evidence>
<protein>
    <submittedName>
        <fullName evidence="6">Transcriptional regulator, TetR family</fullName>
    </submittedName>
</protein>
<evidence type="ECO:0000259" key="5">
    <source>
        <dbReference type="PROSITE" id="PS50977"/>
    </source>
</evidence>
<reference evidence="6 7" key="1">
    <citation type="submission" date="2017-06" db="EMBL/GenBank/DDBJ databases">
        <authorList>
            <person name="Kim H.J."/>
            <person name="Triplett B.A."/>
        </authorList>
    </citation>
    <scope>NUCLEOTIDE SEQUENCE [LARGE SCALE GENOMIC DNA]</scope>
    <source>
        <strain evidence="6 7">DSM 22179</strain>
    </source>
</reference>
<keyword evidence="2 4" id="KW-0238">DNA-binding</keyword>
<evidence type="ECO:0000256" key="3">
    <source>
        <dbReference type="ARBA" id="ARBA00023163"/>
    </source>
</evidence>
<proteinExistence type="predicted"/>
<gene>
    <name evidence="6" type="ORF">SAMN05445756_1965</name>
</gene>
<dbReference type="OrthoDB" id="8688418at2"/>
<dbReference type="PANTHER" id="PTHR30055:SF238">
    <property type="entry name" value="MYCOFACTOCIN BIOSYNTHESIS TRANSCRIPTIONAL REGULATOR MFTR-RELATED"/>
    <property type="match status" value="1"/>
</dbReference>
<dbReference type="Gene3D" id="1.10.357.10">
    <property type="entry name" value="Tetracycline Repressor, domain 2"/>
    <property type="match status" value="1"/>
</dbReference>
<evidence type="ECO:0000256" key="4">
    <source>
        <dbReference type="PROSITE-ProRule" id="PRU00335"/>
    </source>
</evidence>
<dbReference type="GO" id="GO:0003700">
    <property type="term" value="F:DNA-binding transcription factor activity"/>
    <property type="evidence" value="ECO:0007669"/>
    <property type="project" value="TreeGrafter"/>
</dbReference>
<dbReference type="EMBL" id="FYEZ01000003">
    <property type="protein sequence ID" value="SNC73438.1"/>
    <property type="molecule type" value="Genomic_DNA"/>
</dbReference>
<dbReference type="GO" id="GO:0000976">
    <property type="term" value="F:transcription cis-regulatory region binding"/>
    <property type="evidence" value="ECO:0007669"/>
    <property type="project" value="TreeGrafter"/>
</dbReference>
<dbReference type="InterPro" id="IPR009057">
    <property type="entry name" value="Homeodomain-like_sf"/>
</dbReference>
<dbReference type="PANTHER" id="PTHR30055">
    <property type="entry name" value="HTH-TYPE TRANSCRIPTIONAL REGULATOR RUTR"/>
    <property type="match status" value="1"/>
</dbReference>
<dbReference type="AlphaFoldDB" id="A0A212U5A5"/>
<dbReference type="InterPro" id="IPR050109">
    <property type="entry name" value="HTH-type_TetR-like_transc_reg"/>
</dbReference>
<feature type="DNA-binding region" description="H-T-H motif" evidence="4">
    <location>
        <begin position="32"/>
        <end position="51"/>
    </location>
</feature>
<dbReference type="Proteomes" id="UP000198122">
    <property type="component" value="Unassembled WGS sequence"/>
</dbReference>
<keyword evidence="1" id="KW-0805">Transcription regulation</keyword>
<evidence type="ECO:0000313" key="6">
    <source>
        <dbReference type="EMBL" id="SNC73438.1"/>
    </source>
</evidence>
<dbReference type="InterPro" id="IPR001647">
    <property type="entry name" value="HTH_TetR"/>
</dbReference>
<keyword evidence="3" id="KW-0804">Transcription</keyword>
<dbReference type="Gene3D" id="1.10.10.60">
    <property type="entry name" value="Homeodomain-like"/>
    <property type="match status" value="1"/>
</dbReference>
<organism evidence="6 7">
    <name type="scientific">Kytococcus aerolatus</name>
    <dbReference type="NCBI Taxonomy" id="592308"/>
    <lineage>
        <taxon>Bacteria</taxon>
        <taxon>Bacillati</taxon>
        <taxon>Actinomycetota</taxon>
        <taxon>Actinomycetes</taxon>
        <taxon>Micrococcales</taxon>
        <taxon>Kytococcaceae</taxon>
        <taxon>Kytococcus</taxon>
    </lineage>
</organism>
<dbReference type="PROSITE" id="PS50977">
    <property type="entry name" value="HTH_TETR_2"/>
    <property type="match status" value="1"/>
</dbReference>
<sequence>MSLRQAHKERTRAALVAAAFELLEEHGFDALTADAVADRAGVSRRTLFNYFGSVEEVLVHPDTLMLERFLDRLRESNPDTSPLELLREHLPAVVTREDFERIALLTRCAREHSGLRRVKTGSMLRCRDRAVELFLEHRREAGGAPDRLFVFGLAHSGLGVMETAGAIWFEETGGLGGATSRARYLELVETALEHLRSGFGTPPAGTA</sequence>
<keyword evidence="7" id="KW-1185">Reference proteome</keyword>
<dbReference type="PRINTS" id="PR00455">
    <property type="entry name" value="HTHTETR"/>
</dbReference>
<accession>A0A212U5A5</accession>
<dbReference type="Pfam" id="PF00440">
    <property type="entry name" value="TetR_N"/>
    <property type="match status" value="1"/>
</dbReference>
<feature type="domain" description="HTH tetR-type" evidence="5">
    <location>
        <begin position="9"/>
        <end position="69"/>
    </location>
</feature>
<dbReference type="RefSeq" id="WP_088818951.1">
    <property type="nucleotide sequence ID" value="NZ_FYEZ01000003.1"/>
</dbReference>
<name>A0A212U5A5_9MICO</name>